<dbReference type="PANTHER" id="PTHR43775:SF37">
    <property type="entry name" value="SI:DKEY-61P9.11"/>
    <property type="match status" value="1"/>
</dbReference>
<dbReference type="Pfam" id="PF08659">
    <property type="entry name" value="KR"/>
    <property type="match status" value="1"/>
</dbReference>
<evidence type="ECO:0000313" key="5">
    <source>
        <dbReference type="EMBL" id="EAB8476670.1"/>
    </source>
</evidence>
<sequence length="456" mass="49350">MSLAALASALADSTVSGVLFGKAIYENTPDLLALIQQLSGVKQKMLAQMAVCCVVDGSSEKAGLVHGLFTALLAESSLRRAVVVQTTSALPMLYPENMAAGWYRQESRGRLEKLTPASGDFAHDLEPGVGDDADGYVVITGAGGAIAKLLVNDLTGRFAKLILLGRGDEPEYVQRDRERLHWIKTDFSDLKQLLVACRGLGLTKPPAFIYHLAGIVSQAGLRQITPDSLADARQPKTQAIEHLRKVMSILYPAACKRIHFVLFGSVVMFRESPMLGNYIAANAELLGYAQARRNDGYQVSWLGWSAWQNTGMGQGQDAALLREMGLQVVDAAQGIRLLNTLRAHNGDLLIGSHSTGEPMAMANVQAAEQANQDEQRIEAALLALIKALLSVDSVGLNDNFFELGLSSIDLTRLHRSINNRLAIDINLVDILQFSTISKLSTYILKNKLANGNKLTA</sequence>
<dbReference type="SUPFAM" id="SSF51735">
    <property type="entry name" value="NAD(P)-binding Rossmann-fold domains"/>
    <property type="match status" value="1"/>
</dbReference>
<comment type="caution">
    <text evidence="5">The sequence shown here is derived from an EMBL/GenBank/DDBJ whole genome shotgun (WGS) entry which is preliminary data.</text>
</comment>
<reference evidence="5" key="1">
    <citation type="submission" date="2018-08" db="EMBL/GenBank/DDBJ databases">
        <authorList>
            <person name="Ashton P.M."/>
            <person name="Dallman T."/>
            <person name="Nair S."/>
            <person name="De Pinna E."/>
            <person name="Peters T."/>
            <person name="Grant K."/>
        </authorList>
    </citation>
    <scope>NUCLEOTIDE SEQUENCE [LARGE SCALE GENOMIC DNA]</scope>
    <source>
        <strain evidence="5">43913</strain>
    </source>
</reference>
<keyword evidence="2" id="KW-0596">Phosphopantetheine</keyword>
<dbReference type="InterPro" id="IPR050091">
    <property type="entry name" value="PKS_NRPS_Biosynth_Enz"/>
</dbReference>
<dbReference type="SMART" id="SM00822">
    <property type="entry name" value="PKS_KR"/>
    <property type="match status" value="1"/>
</dbReference>
<evidence type="ECO:0000256" key="1">
    <source>
        <dbReference type="ARBA" id="ARBA00006484"/>
    </source>
</evidence>
<evidence type="ECO:0000256" key="2">
    <source>
        <dbReference type="ARBA" id="ARBA00022450"/>
    </source>
</evidence>
<evidence type="ECO:0000256" key="3">
    <source>
        <dbReference type="ARBA" id="ARBA00022553"/>
    </source>
</evidence>
<dbReference type="InterPro" id="IPR057326">
    <property type="entry name" value="KR_dom"/>
</dbReference>
<gene>
    <name evidence="5" type="ORF">AU894_10605</name>
</gene>
<dbReference type="GO" id="GO:0004312">
    <property type="term" value="F:fatty acid synthase activity"/>
    <property type="evidence" value="ECO:0007669"/>
    <property type="project" value="TreeGrafter"/>
</dbReference>
<dbReference type="GO" id="GO:0005886">
    <property type="term" value="C:plasma membrane"/>
    <property type="evidence" value="ECO:0007669"/>
    <property type="project" value="TreeGrafter"/>
</dbReference>
<dbReference type="InterPro" id="IPR036291">
    <property type="entry name" value="NAD(P)-bd_dom_sf"/>
</dbReference>
<dbReference type="GO" id="GO:0005737">
    <property type="term" value="C:cytoplasm"/>
    <property type="evidence" value="ECO:0007669"/>
    <property type="project" value="TreeGrafter"/>
</dbReference>
<accession>A0A3Y9BY57</accession>
<dbReference type="AlphaFoldDB" id="A0A3Y9BY57"/>
<proteinExistence type="inferred from homology"/>
<comment type="similarity">
    <text evidence="1">Belongs to the short-chain dehydrogenases/reductases (SDR) family.</text>
</comment>
<dbReference type="GO" id="GO:0006633">
    <property type="term" value="P:fatty acid biosynthetic process"/>
    <property type="evidence" value="ECO:0007669"/>
    <property type="project" value="TreeGrafter"/>
</dbReference>
<dbReference type="InterPro" id="IPR013968">
    <property type="entry name" value="PKS_KR"/>
</dbReference>
<organism evidence="5">
    <name type="scientific">Salmonella enterica subsp. enterica serovar Java</name>
    <dbReference type="NCBI Taxonomy" id="224729"/>
    <lineage>
        <taxon>Bacteria</taxon>
        <taxon>Pseudomonadati</taxon>
        <taxon>Pseudomonadota</taxon>
        <taxon>Gammaproteobacteria</taxon>
        <taxon>Enterobacterales</taxon>
        <taxon>Enterobacteriaceae</taxon>
        <taxon>Salmonella</taxon>
    </lineage>
</organism>
<dbReference type="EMBL" id="AAAFYZ010000021">
    <property type="protein sequence ID" value="EAB8476670.1"/>
    <property type="molecule type" value="Genomic_DNA"/>
</dbReference>
<protein>
    <submittedName>
        <fullName evidence="5">KR domain-containing protein</fullName>
    </submittedName>
</protein>
<dbReference type="Proteomes" id="UP000839644">
    <property type="component" value="Unassembled WGS sequence"/>
</dbReference>
<dbReference type="SUPFAM" id="SSF47336">
    <property type="entry name" value="ACP-like"/>
    <property type="match status" value="1"/>
</dbReference>
<dbReference type="PANTHER" id="PTHR43775">
    <property type="entry name" value="FATTY ACID SYNTHASE"/>
    <property type="match status" value="1"/>
</dbReference>
<dbReference type="Gene3D" id="3.40.50.720">
    <property type="entry name" value="NAD(P)-binding Rossmann-like Domain"/>
    <property type="match status" value="1"/>
</dbReference>
<dbReference type="Gene3D" id="1.10.1200.10">
    <property type="entry name" value="ACP-like"/>
    <property type="match status" value="1"/>
</dbReference>
<feature type="domain" description="Carrier" evidence="4">
    <location>
        <begin position="372"/>
        <end position="447"/>
    </location>
</feature>
<dbReference type="InterPro" id="IPR036736">
    <property type="entry name" value="ACP-like_sf"/>
</dbReference>
<name>A0A3Y9BY57_SALEB</name>
<dbReference type="PROSITE" id="PS50075">
    <property type="entry name" value="CARRIER"/>
    <property type="match status" value="1"/>
</dbReference>
<dbReference type="Pfam" id="PF00550">
    <property type="entry name" value="PP-binding"/>
    <property type="match status" value="1"/>
</dbReference>
<keyword evidence="3" id="KW-0597">Phosphoprotein</keyword>
<evidence type="ECO:0000259" key="4">
    <source>
        <dbReference type="PROSITE" id="PS50075"/>
    </source>
</evidence>
<dbReference type="GO" id="GO:0071770">
    <property type="term" value="P:DIM/DIP cell wall layer assembly"/>
    <property type="evidence" value="ECO:0007669"/>
    <property type="project" value="TreeGrafter"/>
</dbReference>
<dbReference type="InterPro" id="IPR009081">
    <property type="entry name" value="PP-bd_ACP"/>
</dbReference>